<dbReference type="Pfam" id="PF14096">
    <property type="entry name" value="DUF4274"/>
    <property type="match status" value="1"/>
</dbReference>
<dbReference type="Proteomes" id="UP000199473">
    <property type="component" value="Unassembled WGS sequence"/>
</dbReference>
<sequence>MAAPHPSDPDALISPWLDLPGKYGAERIRRAVAAWLLSGKASADDLHVLAHGVAPRMLWPVARWIARHPACDWATAVALFWHASPEMGLADMPPGRPWWQFWRAQAKTPAPGDRHPSGWPHDHPVVRYRREVRADILERFRGRGFARHGLAENPSFWVNRTDFRGLERTHGRGAVEQAIPPEFRIAVPGRAAEVGPTDWGIPETLWRETQAWPGRDLDLRQEQAWLADRPMAPWPRDAAAELRAFAHDRERSDSAEARFAAWLLSGASGPADWHRFALDANWDVAQPMLRWIIQQPDCDRATALYIFWRGGPCTWLPYGADRRAVWSCEIDAEDYDLLADIRERWAAGFYRRSEFRFQLGALPGPGDQPSVTWDFDLLRYAERYVDFDARLPPSMRASIVGADPLPWGESAPEGIPQRFWR</sequence>
<gene>
    <name evidence="2" type="ORF">SAMN02745775_10835</name>
</gene>
<dbReference type="InterPro" id="IPR025369">
    <property type="entry name" value="DUF4274"/>
</dbReference>
<organism evidence="2 3">
    <name type="scientific">Falsiroseomonas stagni DSM 19981</name>
    <dbReference type="NCBI Taxonomy" id="1123062"/>
    <lineage>
        <taxon>Bacteria</taxon>
        <taxon>Pseudomonadati</taxon>
        <taxon>Pseudomonadota</taxon>
        <taxon>Alphaproteobacteria</taxon>
        <taxon>Acetobacterales</taxon>
        <taxon>Roseomonadaceae</taxon>
        <taxon>Falsiroseomonas</taxon>
    </lineage>
</organism>
<name>A0A1I4CMP0_9PROT</name>
<evidence type="ECO:0000313" key="2">
    <source>
        <dbReference type="EMBL" id="SFK82544.1"/>
    </source>
</evidence>
<feature type="domain" description="DUF4274" evidence="1">
    <location>
        <begin position="270"/>
        <end position="345"/>
    </location>
</feature>
<evidence type="ECO:0000313" key="3">
    <source>
        <dbReference type="Proteomes" id="UP000199473"/>
    </source>
</evidence>
<protein>
    <recommendedName>
        <fullName evidence="1">DUF4274 domain-containing protein</fullName>
    </recommendedName>
</protein>
<accession>A0A1I4CMP0</accession>
<dbReference type="RefSeq" id="WP_092961496.1">
    <property type="nucleotide sequence ID" value="NZ_FOSQ01000008.1"/>
</dbReference>
<dbReference type="OrthoDB" id="7431744at2"/>
<dbReference type="EMBL" id="FOSQ01000008">
    <property type="protein sequence ID" value="SFK82544.1"/>
    <property type="molecule type" value="Genomic_DNA"/>
</dbReference>
<dbReference type="AlphaFoldDB" id="A0A1I4CMP0"/>
<reference evidence="2 3" key="1">
    <citation type="submission" date="2016-10" db="EMBL/GenBank/DDBJ databases">
        <authorList>
            <person name="de Groot N.N."/>
        </authorList>
    </citation>
    <scope>NUCLEOTIDE SEQUENCE [LARGE SCALE GENOMIC DNA]</scope>
    <source>
        <strain evidence="2 3">DSM 19981</strain>
    </source>
</reference>
<proteinExistence type="predicted"/>
<evidence type="ECO:0000259" key="1">
    <source>
        <dbReference type="Pfam" id="PF14096"/>
    </source>
</evidence>
<dbReference type="STRING" id="1123062.SAMN02745775_10835"/>
<keyword evidence="3" id="KW-1185">Reference proteome</keyword>